<dbReference type="EMBL" id="ML179213">
    <property type="protein sequence ID" value="THU94921.1"/>
    <property type="molecule type" value="Genomic_DNA"/>
</dbReference>
<gene>
    <name evidence="1" type="ORF">K435DRAFT_860090</name>
</gene>
<accession>A0A4S8LZJ4</accession>
<dbReference type="AlphaFoldDB" id="A0A4S8LZJ4"/>
<keyword evidence="2" id="KW-1185">Reference proteome</keyword>
<evidence type="ECO:0000313" key="2">
    <source>
        <dbReference type="Proteomes" id="UP000297245"/>
    </source>
</evidence>
<evidence type="ECO:0000313" key="1">
    <source>
        <dbReference type="EMBL" id="THU94921.1"/>
    </source>
</evidence>
<reference evidence="1 2" key="1">
    <citation type="journal article" date="2019" name="Nat. Ecol. Evol.">
        <title>Megaphylogeny resolves global patterns of mushroom evolution.</title>
        <authorList>
            <person name="Varga T."/>
            <person name="Krizsan K."/>
            <person name="Foldi C."/>
            <person name="Dima B."/>
            <person name="Sanchez-Garcia M."/>
            <person name="Sanchez-Ramirez S."/>
            <person name="Szollosi G.J."/>
            <person name="Szarkandi J.G."/>
            <person name="Papp V."/>
            <person name="Albert L."/>
            <person name="Andreopoulos W."/>
            <person name="Angelini C."/>
            <person name="Antonin V."/>
            <person name="Barry K.W."/>
            <person name="Bougher N.L."/>
            <person name="Buchanan P."/>
            <person name="Buyck B."/>
            <person name="Bense V."/>
            <person name="Catcheside P."/>
            <person name="Chovatia M."/>
            <person name="Cooper J."/>
            <person name="Damon W."/>
            <person name="Desjardin D."/>
            <person name="Finy P."/>
            <person name="Geml J."/>
            <person name="Haridas S."/>
            <person name="Hughes K."/>
            <person name="Justo A."/>
            <person name="Karasinski D."/>
            <person name="Kautmanova I."/>
            <person name="Kiss B."/>
            <person name="Kocsube S."/>
            <person name="Kotiranta H."/>
            <person name="LaButti K.M."/>
            <person name="Lechner B.E."/>
            <person name="Liimatainen K."/>
            <person name="Lipzen A."/>
            <person name="Lukacs Z."/>
            <person name="Mihaltcheva S."/>
            <person name="Morgado L.N."/>
            <person name="Niskanen T."/>
            <person name="Noordeloos M.E."/>
            <person name="Ohm R.A."/>
            <person name="Ortiz-Santana B."/>
            <person name="Ovrebo C."/>
            <person name="Racz N."/>
            <person name="Riley R."/>
            <person name="Savchenko A."/>
            <person name="Shiryaev A."/>
            <person name="Soop K."/>
            <person name="Spirin V."/>
            <person name="Szebenyi C."/>
            <person name="Tomsovsky M."/>
            <person name="Tulloss R.E."/>
            <person name="Uehling J."/>
            <person name="Grigoriev I.V."/>
            <person name="Vagvolgyi C."/>
            <person name="Papp T."/>
            <person name="Martin F.M."/>
            <person name="Miettinen O."/>
            <person name="Hibbett D.S."/>
            <person name="Nagy L.G."/>
        </authorList>
    </citation>
    <scope>NUCLEOTIDE SEQUENCE [LARGE SCALE GENOMIC DNA]</scope>
    <source>
        <strain evidence="1 2">CBS 962.96</strain>
    </source>
</reference>
<sequence>MPAKGNSSAPETPKDDLSVKREQLLDADWVLYLASMAAESVEWLEQSTGSVMVPIRDEGVDEDSWRDPACIVGECIFKDSFLSPNANYKRPAKVVSQLAVAKLTMALGKPKQEAFAEDWDKAMEMIATLRK</sequence>
<organism evidence="1 2">
    <name type="scientific">Dendrothele bispora (strain CBS 962.96)</name>
    <dbReference type="NCBI Taxonomy" id="1314807"/>
    <lineage>
        <taxon>Eukaryota</taxon>
        <taxon>Fungi</taxon>
        <taxon>Dikarya</taxon>
        <taxon>Basidiomycota</taxon>
        <taxon>Agaricomycotina</taxon>
        <taxon>Agaricomycetes</taxon>
        <taxon>Agaricomycetidae</taxon>
        <taxon>Agaricales</taxon>
        <taxon>Agaricales incertae sedis</taxon>
        <taxon>Dendrothele</taxon>
    </lineage>
</organism>
<name>A0A4S8LZJ4_DENBC</name>
<proteinExistence type="predicted"/>
<protein>
    <submittedName>
        <fullName evidence="1">Uncharacterized protein</fullName>
    </submittedName>
</protein>
<dbReference type="Proteomes" id="UP000297245">
    <property type="component" value="Unassembled WGS sequence"/>
</dbReference>